<dbReference type="InterPro" id="IPR024586">
    <property type="entry name" value="DnaJ-like_C11_C"/>
</dbReference>
<evidence type="ECO:0000256" key="1">
    <source>
        <dbReference type="ARBA" id="ARBA00023186"/>
    </source>
</evidence>
<accession>A0A7S1SMK2</accession>
<sequence>MGLELDLGGSRRISYGSTGMSVTIGIQGIILKLRLSRGGQKFVCPIMLFTHYDWRVALASALLPPLCVSGVKYAIIKPILRHLRDKEKLARRSELMGIVSEGLASAESERRLLEPVAKRKTKKEAERGGLVVVSAVYGTRKGLEIWQAQWAQQQRQGSDAAETPAETLQQWCDVTVATQFLVDGSRLVLHQGVSKAGLMGFHDVAPGENKELWVMYLLDGEPFRSQVGDQQSCRLPRDGAAIEDGAQRGEVMRAAELLGLAPHRAAPA</sequence>
<proteinExistence type="predicted"/>
<evidence type="ECO:0000313" key="3">
    <source>
        <dbReference type="EMBL" id="CAD9203387.1"/>
    </source>
</evidence>
<keyword evidence="1" id="KW-0143">Chaperone</keyword>
<reference evidence="3" key="1">
    <citation type="submission" date="2021-01" db="EMBL/GenBank/DDBJ databases">
        <authorList>
            <person name="Corre E."/>
            <person name="Pelletier E."/>
            <person name="Niang G."/>
            <person name="Scheremetjew M."/>
            <person name="Finn R."/>
            <person name="Kale V."/>
            <person name="Holt S."/>
            <person name="Cochrane G."/>
            <person name="Meng A."/>
            <person name="Brown T."/>
            <person name="Cohen L."/>
        </authorList>
    </citation>
    <scope>NUCLEOTIDE SEQUENCE</scope>
    <source>
        <strain evidence="3">PLY429</strain>
    </source>
</reference>
<evidence type="ECO:0000259" key="2">
    <source>
        <dbReference type="Pfam" id="PF11875"/>
    </source>
</evidence>
<organism evidence="3">
    <name type="scientific">Tetraselmis chuii</name>
    <dbReference type="NCBI Taxonomy" id="63592"/>
    <lineage>
        <taxon>Eukaryota</taxon>
        <taxon>Viridiplantae</taxon>
        <taxon>Chlorophyta</taxon>
        <taxon>core chlorophytes</taxon>
        <taxon>Chlorodendrophyceae</taxon>
        <taxon>Chlorodendrales</taxon>
        <taxon>Chlorodendraceae</taxon>
        <taxon>Tetraselmis</taxon>
    </lineage>
</organism>
<dbReference type="AlphaFoldDB" id="A0A7S1SMK2"/>
<feature type="domain" description="DnaJ-like protein C11 C-terminal" evidence="2">
    <location>
        <begin position="93"/>
        <end position="236"/>
    </location>
</feature>
<protein>
    <recommendedName>
        <fullName evidence="2">DnaJ-like protein C11 C-terminal domain-containing protein</fullName>
    </recommendedName>
</protein>
<gene>
    <name evidence="3" type="ORF">TCHU04912_LOCUS5622</name>
</gene>
<name>A0A7S1SMK2_9CHLO</name>
<dbReference type="PANTHER" id="PTHR44914:SF1">
    <property type="entry name" value="CHAPERONE PROTEIN DNAJ 13"/>
    <property type="match status" value="1"/>
</dbReference>
<dbReference type="EMBL" id="HBGG01011086">
    <property type="protein sequence ID" value="CAD9203387.1"/>
    <property type="molecule type" value="Transcribed_RNA"/>
</dbReference>
<dbReference type="Pfam" id="PF11875">
    <property type="entry name" value="DnaJ-like_C11_C"/>
    <property type="match status" value="1"/>
</dbReference>
<dbReference type="PANTHER" id="PTHR44914">
    <property type="entry name" value="CHAPERONE PROTEIN DNAJ 13"/>
    <property type="match status" value="1"/>
</dbReference>
<dbReference type="InterPro" id="IPR042162">
    <property type="entry name" value="AtJ13"/>
</dbReference>